<accession>A0ABR2H1Y9</accession>
<dbReference type="Gene3D" id="3.80.10.10">
    <property type="entry name" value="Ribonuclease Inhibitor"/>
    <property type="match status" value="2"/>
</dbReference>
<reference evidence="1 2" key="1">
    <citation type="submission" date="2024-04" db="EMBL/GenBank/DDBJ databases">
        <title>Tritrichomonas musculus Genome.</title>
        <authorList>
            <person name="Alves-Ferreira E."/>
            <person name="Grigg M."/>
            <person name="Lorenzi H."/>
            <person name="Galac M."/>
        </authorList>
    </citation>
    <scope>NUCLEOTIDE SEQUENCE [LARGE SCALE GENOMIC DNA]</scope>
    <source>
        <strain evidence="1 2">EAF2021</strain>
    </source>
</reference>
<sequence length="554" mass="62484">MSNNQPQKKVTLENFYYSINEEDQTASVIKCRIDATEIIIPRSIKHELKEYIVTIISVEAFIFSGAKSVSFEPNSELRTIEKDAFKYSKLESIRIPSSVTKICEGAFSHCRQLSRVEFEPSSELRTIEKDAFSNTKVASIRIPASVVDLKDGWFFGTKKLCQVEVEPGNAQYSSVGGKCITCKSDISQEEYDTLAFWTSNSIEANIPSTIKIIGSYAFSESKLESIIIPSHVTQICDHAFYKCRKLSRVEFETNSELRTIEIHAFSYSKLESIIIPSHVTQICDHAFYECIQLSLVEFEPNSELQTIGEYAFFKSKVTSIKIPASVVDLKDGWFIGIKCLCHVEVEPGNARYSSVDGKCIIYKSNSSQEDYDTLIVCAKDSIEANIQSTIKIIGTYSFSFSKLVGIVIPSHVTQICESAFFYCNQLSRVEFEPNSELQTIGEYAFSYSKLEIIIIPSHVTQICESAFSSCEQLSRVEFEPNSELQIIENRAFSYSNLTSILIPSHITKICEGAFSSCEQLQIVEIEENSVFESIDMRIFGECKIVMFPAQKKNL</sequence>
<dbReference type="InterPro" id="IPR053139">
    <property type="entry name" value="Surface_bspA-like"/>
</dbReference>
<dbReference type="PANTHER" id="PTHR45661">
    <property type="entry name" value="SURFACE ANTIGEN"/>
    <property type="match status" value="1"/>
</dbReference>
<protein>
    <recommendedName>
        <fullName evidence="3">Surface antigen BspA-like</fullName>
    </recommendedName>
</protein>
<name>A0ABR2H1Y9_9EUKA</name>
<comment type="caution">
    <text evidence="1">The sequence shown here is derived from an EMBL/GenBank/DDBJ whole genome shotgun (WGS) entry which is preliminary data.</text>
</comment>
<dbReference type="PANTHER" id="PTHR45661:SF3">
    <property type="entry name" value="IG-LIKE DOMAIN-CONTAINING PROTEIN"/>
    <property type="match status" value="1"/>
</dbReference>
<dbReference type="Proteomes" id="UP001470230">
    <property type="component" value="Unassembled WGS sequence"/>
</dbReference>
<dbReference type="InterPro" id="IPR026906">
    <property type="entry name" value="LRR_5"/>
</dbReference>
<evidence type="ECO:0000313" key="2">
    <source>
        <dbReference type="Proteomes" id="UP001470230"/>
    </source>
</evidence>
<gene>
    <name evidence="1" type="ORF">M9Y10_031169</name>
</gene>
<evidence type="ECO:0008006" key="3">
    <source>
        <dbReference type="Google" id="ProtNLM"/>
    </source>
</evidence>
<dbReference type="SUPFAM" id="SSF52058">
    <property type="entry name" value="L domain-like"/>
    <property type="match status" value="2"/>
</dbReference>
<proteinExistence type="predicted"/>
<dbReference type="Pfam" id="PF13306">
    <property type="entry name" value="LRR_5"/>
    <property type="match status" value="3"/>
</dbReference>
<keyword evidence="2" id="KW-1185">Reference proteome</keyword>
<dbReference type="InterPro" id="IPR032675">
    <property type="entry name" value="LRR_dom_sf"/>
</dbReference>
<dbReference type="EMBL" id="JAPFFF010000048">
    <property type="protein sequence ID" value="KAK8840224.1"/>
    <property type="molecule type" value="Genomic_DNA"/>
</dbReference>
<evidence type="ECO:0000313" key="1">
    <source>
        <dbReference type="EMBL" id="KAK8840224.1"/>
    </source>
</evidence>
<organism evidence="1 2">
    <name type="scientific">Tritrichomonas musculus</name>
    <dbReference type="NCBI Taxonomy" id="1915356"/>
    <lineage>
        <taxon>Eukaryota</taxon>
        <taxon>Metamonada</taxon>
        <taxon>Parabasalia</taxon>
        <taxon>Tritrichomonadida</taxon>
        <taxon>Tritrichomonadidae</taxon>
        <taxon>Tritrichomonas</taxon>
    </lineage>
</organism>